<dbReference type="PANTHER" id="PTHR35797">
    <property type="entry name" value="PROTEASE-RELATED"/>
    <property type="match status" value="1"/>
</dbReference>
<dbReference type="InterPro" id="IPR003675">
    <property type="entry name" value="Rce1/LyrA-like_dom"/>
</dbReference>
<dbReference type="InterPro" id="IPR042150">
    <property type="entry name" value="MmRce1-like"/>
</dbReference>
<dbReference type="Proteomes" id="UP000001364">
    <property type="component" value="Chromosome"/>
</dbReference>
<feature type="transmembrane region" description="Helical" evidence="1">
    <location>
        <begin position="41"/>
        <end position="61"/>
    </location>
</feature>
<evidence type="ECO:0000259" key="2">
    <source>
        <dbReference type="Pfam" id="PF02517"/>
    </source>
</evidence>
<dbReference type="SMR" id="A0A0H3CBX6"/>
<dbReference type="OrthoDB" id="3693644at2"/>
<dbReference type="PATRIC" id="fig|565050.3.peg.3486"/>
<keyword evidence="1" id="KW-1133">Transmembrane helix</keyword>
<dbReference type="RefSeq" id="YP_002518944.1">
    <property type="nucleotide sequence ID" value="NC_011916.1"/>
</dbReference>
<keyword evidence="3" id="KW-0378">Hydrolase</keyword>
<accession>A0A0H3CBX6</accession>
<keyword evidence="1" id="KW-0472">Membrane</keyword>
<dbReference type="AlphaFoldDB" id="A0A0H3CBX6"/>
<feature type="transmembrane region" description="Helical" evidence="1">
    <location>
        <begin position="82"/>
        <end position="101"/>
    </location>
</feature>
<dbReference type="PANTHER" id="PTHR35797:SF1">
    <property type="entry name" value="PROTEASE"/>
    <property type="match status" value="1"/>
</dbReference>
<name>A0A0H3CBX6_CAUVN</name>
<dbReference type="EMBL" id="CP001340">
    <property type="protein sequence ID" value="ACL97036.1"/>
    <property type="molecule type" value="Genomic_DNA"/>
</dbReference>
<dbReference type="KEGG" id="ccs:CCNA_03571"/>
<keyword evidence="4" id="KW-1185">Reference proteome</keyword>
<proteinExistence type="predicted"/>
<reference evidence="3 4" key="1">
    <citation type="journal article" date="2010" name="J. Bacteriol.">
        <title>The genetic basis of laboratory adaptation in Caulobacter crescentus.</title>
        <authorList>
            <person name="Marks M.E."/>
            <person name="Castro-Rojas C.M."/>
            <person name="Teiling C."/>
            <person name="Du L."/>
            <person name="Kapatral V."/>
            <person name="Walunas T.L."/>
            <person name="Crosson S."/>
        </authorList>
    </citation>
    <scope>NUCLEOTIDE SEQUENCE [LARGE SCALE GENOMIC DNA]</scope>
    <source>
        <strain evidence="4">NA1000 / CB15N</strain>
    </source>
</reference>
<dbReference type="HOGENOM" id="CLU_064706_0_1_5"/>
<keyword evidence="1" id="KW-0812">Transmembrane</keyword>
<feature type="transmembrane region" description="Helical" evidence="1">
    <location>
        <begin position="213"/>
        <end position="233"/>
    </location>
</feature>
<feature type="transmembrane region" description="Helical" evidence="1">
    <location>
        <begin position="239"/>
        <end position="256"/>
    </location>
</feature>
<feature type="transmembrane region" description="Helical" evidence="1">
    <location>
        <begin position="113"/>
        <end position="132"/>
    </location>
</feature>
<dbReference type="RefSeq" id="WP_010921287.1">
    <property type="nucleotide sequence ID" value="NC_011916.1"/>
</dbReference>
<evidence type="ECO:0000256" key="1">
    <source>
        <dbReference type="SAM" id="Phobius"/>
    </source>
</evidence>
<sequence>MAGGGRHLWLFFVLTFTISWGVGGLWLLFPKPLSDLFGPFAYGSPAYLVAACAPSLVGLGLTLTEGRASLVALLRRLMPGTAVTLTVAVLALPALALALSLAMPRGWPVKPDAVLVATPMLLLTTAQIVRNISPLGEEFGWRGYALPRMLERWSPLLAGTILGLVWTLWHVPAFLFSGIVVTPLADIGWYALGTTALSLLMTWLHVRGRGSLLVAGLIPHAMINAMGATGAWVTRPAEAVALTIFSLALFVFWPPMPKDQERA</sequence>
<dbReference type="GeneID" id="7332569"/>
<keyword evidence="3" id="KW-0645">Protease</keyword>
<feature type="transmembrane region" description="Helical" evidence="1">
    <location>
        <begin position="153"/>
        <end position="181"/>
    </location>
</feature>
<feature type="transmembrane region" description="Helical" evidence="1">
    <location>
        <begin position="187"/>
        <end position="206"/>
    </location>
</feature>
<feature type="domain" description="CAAX prenyl protease 2/Lysostaphin resistance protein A-like" evidence="2">
    <location>
        <begin position="132"/>
        <end position="226"/>
    </location>
</feature>
<feature type="transmembrane region" description="Helical" evidence="1">
    <location>
        <begin position="7"/>
        <end position="29"/>
    </location>
</feature>
<dbReference type="GO" id="GO:0006508">
    <property type="term" value="P:proteolysis"/>
    <property type="evidence" value="ECO:0007669"/>
    <property type="project" value="UniProtKB-KW"/>
</dbReference>
<dbReference type="GO" id="GO:0004175">
    <property type="term" value="F:endopeptidase activity"/>
    <property type="evidence" value="ECO:0007669"/>
    <property type="project" value="UniProtKB-ARBA"/>
</dbReference>
<dbReference type="GO" id="GO:0080120">
    <property type="term" value="P:CAAX-box protein maturation"/>
    <property type="evidence" value="ECO:0007669"/>
    <property type="project" value="UniProtKB-ARBA"/>
</dbReference>
<dbReference type="Pfam" id="PF02517">
    <property type="entry name" value="Rce1-like"/>
    <property type="match status" value="1"/>
</dbReference>
<gene>
    <name evidence="3" type="ordered locus">CCNA_03571</name>
</gene>
<evidence type="ECO:0000313" key="4">
    <source>
        <dbReference type="Proteomes" id="UP000001364"/>
    </source>
</evidence>
<organism evidence="3 4">
    <name type="scientific">Caulobacter vibrioides (strain NA1000 / CB15N)</name>
    <name type="common">Caulobacter crescentus</name>
    <dbReference type="NCBI Taxonomy" id="565050"/>
    <lineage>
        <taxon>Bacteria</taxon>
        <taxon>Pseudomonadati</taxon>
        <taxon>Pseudomonadota</taxon>
        <taxon>Alphaproteobacteria</taxon>
        <taxon>Caulobacterales</taxon>
        <taxon>Caulobacteraceae</taxon>
        <taxon>Caulobacter</taxon>
    </lineage>
</organism>
<protein>
    <submittedName>
        <fullName evidence="3">CAAX amino terminal protease family</fullName>
    </submittedName>
</protein>
<evidence type="ECO:0000313" key="3">
    <source>
        <dbReference type="EMBL" id="ACL97036.1"/>
    </source>
</evidence>